<dbReference type="Gene3D" id="2.60.40.10">
    <property type="entry name" value="Immunoglobulins"/>
    <property type="match status" value="2"/>
</dbReference>
<evidence type="ECO:0000259" key="4">
    <source>
        <dbReference type="SMART" id="SM00409"/>
    </source>
</evidence>
<dbReference type="Proteomes" id="UP000261340">
    <property type="component" value="Unplaced"/>
</dbReference>
<reference evidence="5" key="2">
    <citation type="submission" date="2025-09" db="UniProtKB">
        <authorList>
            <consortium name="Ensembl"/>
        </authorList>
    </citation>
    <scope>IDENTIFICATION</scope>
</reference>
<dbReference type="InterPro" id="IPR050671">
    <property type="entry name" value="CD300_family_receptors"/>
</dbReference>
<keyword evidence="2" id="KW-0812">Transmembrane</keyword>
<dbReference type="InterPro" id="IPR003599">
    <property type="entry name" value="Ig_sub"/>
</dbReference>
<keyword evidence="6" id="KW-1185">Reference proteome</keyword>
<accession>A0A3Q0QXU0</accession>
<proteinExistence type="predicted"/>
<organism evidence="5 6">
    <name type="scientific">Amphilophus citrinellus</name>
    <name type="common">Midas cichlid</name>
    <name type="synonym">Cichlasoma citrinellum</name>
    <dbReference type="NCBI Taxonomy" id="61819"/>
    <lineage>
        <taxon>Eukaryota</taxon>
        <taxon>Metazoa</taxon>
        <taxon>Chordata</taxon>
        <taxon>Craniata</taxon>
        <taxon>Vertebrata</taxon>
        <taxon>Euteleostomi</taxon>
        <taxon>Actinopterygii</taxon>
        <taxon>Neopterygii</taxon>
        <taxon>Teleostei</taxon>
        <taxon>Neoteleostei</taxon>
        <taxon>Acanthomorphata</taxon>
        <taxon>Ovalentaria</taxon>
        <taxon>Cichlomorphae</taxon>
        <taxon>Cichliformes</taxon>
        <taxon>Cichlidae</taxon>
        <taxon>New World cichlids</taxon>
        <taxon>Cichlasomatinae</taxon>
        <taxon>Heroini</taxon>
        <taxon>Amphilophus</taxon>
    </lineage>
</organism>
<evidence type="ECO:0000256" key="2">
    <source>
        <dbReference type="ARBA" id="ARBA00022692"/>
    </source>
</evidence>
<dbReference type="AlphaFoldDB" id="A0A3Q0QXU0"/>
<evidence type="ECO:0000256" key="1">
    <source>
        <dbReference type="ARBA" id="ARBA00004370"/>
    </source>
</evidence>
<dbReference type="PANTHER" id="PTHR11860:SF118">
    <property type="entry name" value="CMRF35-LIKE MOLECULE 3-RELATED"/>
    <property type="match status" value="1"/>
</dbReference>
<evidence type="ECO:0000256" key="3">
    <source>
        <dbReference type="ARBA" id="ARBA00023136"/>
    </source>
</evidence>
<dbReference type="InterPro" id="IPR036179">
    <property type="entry name" value="Ig-like_dom_sf"/>
</dbReference>
<dbReference type="GO" id="GO:0005886">
    <property type="term" value="C:plasma membrane"/>
    <property type="evidence" value="ECO:0007669"/>
    <property type="project" value="TreeGrafter"/>
</dbReference>
<dbReference type="GO" id="GO:0004888">
    <property type="term" value="F:transmembrane signaling receptor activity"/>
    <property type="evidence" value="ECO:0007669"/>
    <property type="project" value="TreeGrafter"/>
</dbReference>
<dbReference type="InterPro" id="IPR013783">
    <property type="entry name" value="Ig-like_fold"/>
</dbReference>
<dbReference type="Pfam" id="PF07686">
    <property type="entry name" value="V-set"/>
    <property type="match status" value="1"/>
</dbReference>
<dbReference type="STRING" id="61819.ENSACIP00000002803"/>
<dbReference type="SUPFAM" id="SSF48726">
    <property type="entry name" value="Immunoglobulin"/>
    <property type="match status" value="2"/>
</dbReference>
<dbReference type="PANTHER" id="PTHR11860">
    <property type="entry name" value="POLYMERIC-IMMUNOGLOBULIN RECEPTOR"/>
    <property type="match status" value="1"/>
</dbReference>
<feature type="domain" description="Immunoglobulin" evidence="4">
    <location>
        <begin position="26"/>
        <end position="124"/>
    </location>
</feature>
<dbReference type="GeneTree" id="ENSGT00950000182977"/>
<dbReference type="SMART" id="SM00409">
    <property type="entry name" value="IG"/>
    <property type="match status" value="1"/>
</dbReference>
<evidence type="ECO:0000313" key="6">
    <source>
        <dbReference type="Proteomes" id="UP000261340"/>
    </source>
</evidence>
<evidence type="ECO:0000313" key="5">
    <source>
        <dbReference type="Ensembl" id="ENSACIP00000002803.1"/>
    </source>
</evidence>
<dbReference type="InterPro" id="IPR013106">
    <property type="entry name" value="Ig_V-set"/>
</dbReference>
<sequence length="203" mass="22950">CSNKSGNKILYLHFDSLIIFHSITTISKVSVTAGKSVSIPCLYDSRYMNYVKYLCEGYYWNYCNYVVKTNKPDRSGKYSISDDKNQKIFTVTINQLTNKNTDYWCVVEINGGSDHGESFQLSVSSGKNSGGMKWCRLGRNCVTKSSGSIDGTTVTIHTTELNVFTVTMSGLKPEDSGWYWYIQIPVHLTVTEKLINSKYCKRS</sequence>
<comment type="subcellular location">
    <subcellularLocation>
        <location evidence="1">Membrane</location>
    </subcellularLocation>
</comment>
<dbReference type="Ensembl" id="ENSACIT00000002901.1">
    <property type="protein sequence ID" value="ENSACIP00000002803.1"/>
    <property type="gene ID" value="ENSACIG00000002253.1"/>
</dbReference>
<keyword evidence="3" id="KW-0472">Membrane</keyword>
<name>A0A3Q0QXU0_AMPCI</name>
<protein>
    <recommendedName>
        <fullName evidence="4">Immunoglobulin domain-containing protein</fullName>
    </recommendedName>
</protein>
<reference evidence="5" key="1">
    <citation type="submission" date="2025-08" db="UniProtKB">
        <authorList>
            <consortium name="Ensembl"/>
        </authorList>
    </citation>
    <scope>IDENTIFICATION</scope>
</reference>